<organism evidence="1 2">
    <name type="scientific">Xanthobacter tagetidis</name>
    <dbReference type="NCBI Taxonomy" id="60216"/>
    <lineage>
        <taxon>Bacteria</taxon>
        <taxon>Pseudomonadati</taxon>
        <taxon>Pseudomonadota</taxon>
        <taxon>Alphaproteobacteria</taxon>
        <taxon>Hyphomicrobiales</taxon>
        <taxon>Xanthobacteraceae</taxon>
        <taxon>Xanthobacter</taxon>
    </lineage>
</organism>
<evidence type="ECO:0000313" key="1">
    <source>
        <dbReference type="EMBL" id="RLP70201.1"/>
    </source>
</evidence>
<keyword evidence="2" id="KW-1185">Reference proteome</keyword>
<comment type="caution">
    <text evidence="1">The sequence shown here is derived from an EMBL/GenBank/DDBJ whole genome shotgun (WGS) entry which is preliminary data.</text>
</comment>
<proteinExistence type="predicted"/>
<dbReference type="AlphaFoldDB" id="A0A3L6ZRJ0"/>
<name>A0A3L6ZRJ0_9HYPH</name>
<dbReference type="Proteomes" id="UP000269692">
    <property type="component" value="Unassembled WGS sequence"/>
</dbReference>
<protein>
    <submittedName>
        <fullName evidence="1">Helix-hairpin-helix domain-containing protein</fullName>
    </submittedName>
</protein>
<gene>
    <name evidence="1" type="ORF">D9R14_22695</name>
</gene>
<evidence type="ECO:0000313" key="2">
    <source>
        <dbReference type="Proteomes" id="UP000269692"/>
    </source>
</evidence>
<dbReference type="EMBL" id="RCTF01000052">
    <property type="protein sequence ID" value="RLP70201.1"/>
    <property type="molecule type" value="Genomic_DNA"/>
</dbReference>
<feature type="non-terminal residue" evidence="1">
    <location>
        <position position="1"/>
    </location>
</feature>
<accession>A0A3L6ZRJ0</accession>
<reference evidence="1 2" key="1">
    <citation type="submission" date="2018-10" db="EMBL/GenBank/DDBJ databases">
        <title>Xanthobacter tagetidis genome sequencing and assembly.</title>
        <authorList>
            <person name="Maclea K.S."/>
            <person name="Goen A.E."/>
            <person name="Fatima S.A."/>
        </authorList>
    </citation>
    <scope>NUCLEOTIDE SEQUENCE [LARGE SCALE GENOMIC DNA]</scope>
    <source>
        <strain evidence="1 2">ATCC 700314</strain>
    </source>
</reference>
<sequence>AKNQLVTRGIVPKATYDGISAQIIAKRAAK</sequence>